<dbReference type="InterPro" id="IPR019825">
    <property type="entry name" value="Lectin_legB_Mn/Ca_BS"/>
</dbReference>
<evidence type="ECO:0000256" key="2">
    <source>
        <dbReference type="ARBA" id="ARBA00015341"/>
    </source>
</evidence>
<dbReference type="OrthoDB" id="448448at2759"/>
<dbReference type="InterPro" id="IPR014001">
    <property type="entry name" value="Helicase_ATP-bd"/>
</dbReference>
<sequence length="697" mass="79251">MIYGRWLYIFSEGFDETTFFNISVASYDKKFSVLYGRVSTRKHKKWEGDGILFCKDRTDGVDIARSNTFTRKGISELCDGSRLVVGGFEVEVQEQVAASGTSFGDSLQSGDSFPLRKTKSSLRYVLVQHVLQDIFRIFSMFIRFAAINNVGVLSLHIQYAGSGVVLADEMGLGKSVQTISLIISMIKEKTKNRGPPEKYLLIVPSSLVRNWQCEFLKWVPHSRVLAVEFDSYLRSVRCSPIALMSYEMAACIGEPLKQTAFSLVVCDEAHRLKNANGRMHRLVGLIRRLLLTGTPVQNNSDELFALLNLARPGAFGTLAEFRRLLDNILKDTLLRRTAEVNNQYLPQKYEYILFCQLSELQRMIYNRIREFITSDHLTLIDMLKKLCNHPSILYQSVFSKLEGSSEVCILCFSNFFGFFDVLSLFSGKLSVFMELMCSIRKCNEKVVIVSNFTKTLDMLETLCNCLYFTVYRLDGSVLQQKRMFIVKEFNSSTECNSVFLLSTKAGGVGLNLIGASRLILFDSEWNPAIDAQAMARIWRDGQTKPCHIYRLITTGTIDEKILQRQVMKTGLSTVIEIEDIGEAMKTHFTDEDLYDIFSCDDETVCNTHDLMECDCGGCGLLDFERGDIVENEASSLHVNIYIVNFFLLQSVSLAALMRWRHYSKKYLEQFESFKADAGLSDCSLNDVTFVMKILRNF</sequence>
<keyword evidence="3" id="KW-0132">Cell division</keyword>
<evidence type="ECO:0000313" key="12">
    <source>
        <dbReference type="Proteomes" id="UP000274131"/>
    </source>
</evidence>
<dbReference type="GO" id="GO:0000724">
    <property type="term" value="P:double-strand break repair via homologous recombination"/>
    <property type="evidence" value="ECO:0007669"/>
    <property type="project" value="TreeGrafter"/>
</dbReference>
<evidence type="ECO:0000256" key="3">
    <source>
        <dbReference type="ARBA" id="ARBA00022618"/>
    </source>
</evidence>
<dbReference type="GO" id="GO:0007131">
    <property type="term" value="P:reciprocal meiotic recombination"/>
    <property type="evidence" value="ECO:0007669"/>
    <property type="project" value="TreeGrafter"/>
</dbReference>
<comment type="subunit">
    <text evidence="1">Interacts (via N-terminus) with spn-A/Rad51.</text>
</comment>
<dbReference type="SMART" id="SM00490">
    <property type="entry name" value="HELICc"/>
    <property type="match status" value="1"/>
</dbReference>
<dbReference type="EMBL" id="UXUI01010156">
    <property type="protein sequence ID" value="VDD94838.1"/>
    <property type="molecule type" value="Genomic_DNA"/>
</dbReference>
<dbReference type="InterPro" id="IPR000330">
    <property type="entry name" value="SNF2_N"/>
</dbReference>
<dbReference type="GO" id="GO:0051301">
    <property type="term" value="P:cell division"/>
    <property type="evidence" value="ECO:0007669"/>
    <property type="project" value="UniProtKB-KW"/>
</dbReference>
<evidence type="ECO:0000256" key="8">
    <source>
        <dbReference type="ARBA" id="ARBA00029956"/>
    </source>
</evidence>
<dbReference type="Proteomes" id="UP000274131">
    <property type="component" value="Unassembled WGS sequence"/>
</dbReference>
<feature type="domain" description="Helicase C-terminal" evidence="10">
    <location>
        <begin position="438"/>
        <end position="588"/>
    </location>
</feature>
<evidence type="ECO:0000259" key="10">
    <source>
        <dbReference type="PROSITE" id="PS51194"/>
    </source>
</evidence>
<evidence type="ECO:0000259" key="9">
    <source>
        <dbReference type="PROSITE" id="PS51192"/>
    </source>
</evidence>
<dbReference type="GO" id="GO:0005634">
    <property type="term" value="C:nucleus"/>
    <property type="evidence" value="ECO:0007669"/>
    <property type="project" value="TreeGrafter"/>
</dbReference>
<dbReference type="WBParaSite" id="EVEC_0001024401-mRNA-1">
    <property type="protein sequence ID" value="EVEC_0001024401-mRNA-1"/>
    <property type="gene ID" value="EVEC_0001024401"/>
</dbReference>
<evidence type="ECO:0000313" key="13">
    <source>
        <dbReference type="WBParaSite" id="EVEC_0001024401-mRNA-1"/>
    </source>
</evidence>
<evidence type="ECO:0000256" key="1">
    <source>
        <dbReference type="ARBA" id="ARBA00011467"/>
    </source>
</evidence>
<dbReference type="STRING" id="51028.A0A0N4VHE3"/>
<dbReference type="InterPro" id="IPR001650">
    <property type="entry name" value="Helicase_C-like"/>
</dbReference>
<comment type="function">
    <text evidence="7">Involved in mitotic DNA repair and meiotic recombination. Functions in the recombinational DNA repair pathway. Essential for interhomolog gene conversion (GC), but may have a less important role in intersister GC than spn-A/Rad51. In the presence of DNA, spn-A/Rad51 enhances the ATPase activity of okr/Rad54.</text>
</comment>
<evidence type="ECO:0000256" key="6">
    <source>
        <dbReference type="ARBA" id="ARBA00023306"/>
    </source>
</evidence>
<name>A0A0N4VHE3_ENTVE</name>
<dbReference type="Gene3D" id="1.20.120.850">
    <property type="entry name" value="SWI2/SNF2 ATPases, N-terminal domain"/>
    <property type="match status" value="1"/>
</dbReference>
<evidence type="ECO:0000256" key="7">
    <source>
        <dbReference type="ARBA" id="ARBA00024776"/>
    </source>
</evidence>
<dbReference type="SUPFAM" id="SSF52540">
    <property type="entry name" value="P-loop containing nucleoside triphosphate hydrolases"/>
    <property type="match status" value="2"/>
</dbReference>
<keyword evidence="12" id="KW-1185">Reference proteome</keyword>
<dbReference type="GO" id="GO:0016787">
    <property type="term" value="F:hydrolase activity"/>
    <property type="evidence" value="ECO:0007669"/>
    <property type="project" value="UniProtKB-KW"/>
</dbReference>
<dbReference type="PROSITE" id="PS51194">
    <property type="entry name" value="HELICASE_CTER"/>
    <property type="match status" value="1"/>
</dbReference>
<evidence type="ECO:0000313" key="11">
    <source>
        <dbReference type="EMBL" id="VDD94838.1"/>
    </source>
</evidence>
<reference evidence="11 12" key="2">
    <citation type="submission" date="2018-10" db="EMBL/GenBank/DDBJ databases">
        <authorList>
            <consortium name="Pathogen Informatics"/>
        </authorList>
    </citation>
    <scope>NUCLEOTIDE SEQUENCE [LARGE SCALE GENOMIC DNA]</scope>
</reference>
<feature type="domain" description="Helicase ATP-binding" evidence="9">
    <location>
        <begin position="155"/>
        <end position="313"/>
    </location>
</feature>
<dbReference type="GO" id="GO:0015616">
    <property type="term" value="F:DNA translocase activity"/>
    <property type="evidence" value="ECO:0007669"/>
    <property type="project" value="TreeGrafter"/>
</dbReference>
<organism evidence="13">
    <name type="scientific">Enterobius vermicularis</name>
    <name type="common">Human pinworm</name>
    <dbReference type="NCBI Taxonomy" id="51028"/>
    <lineage>
        <taxon>Eukaryota</taxon>
        <taxon>Metazoa</taxon>
        <taxon>Ecdysozoa</taxon>
        <taxon>Nematoda</taxon>
        <taxon>Chromadorea</taxon>
        <taxon>Rhabditida</taxon>
        <taxon>Spirurina</taxon>
        <taxon>Oxyuridomorpha</taxon>
        <taxon>Oxyuroidea</taxon>
        <taxon>Oxyuridae</taxon>
        <taxon>Enterobius</taxon>
    </lineage>
</organism>
<keyword evidence="4" id="KW-0498">Mitosis</keyword>
<accession>A0A0N4VHE3</accession>
<dbReference type="AlphaFoldDB" id="A0A0N4VHE3"/>
<dbReference type="InterPro" id="IPR050496">
    <property type="entry name" value="SNF2_RAD54_helicase_repair"/>
</dbReference>
<dbReference type="Pfam" id="PF00176">
    <property type="entry name" value="SNF2-rel_dom"/>
    <property type="match status" value="1"/>
</dbReference>
<evidence type="ECO:0000256" key="4">
    <source>
        <dbReference type="ARBA" id="ARBA00022776"/>
    </source>
</evidence>
<dbReference type="CDD" id="cd18793">
    <property type="entry name" value="SF2_C_SNF"/>
    <property type="match status" value="1"/>
</dbReference>
<dbReference type="InterPro" id="IPR049730">
    <property type="entry name" value="SNF2/RAD54-like_C"/>
</dbReference>
<proteinExistence type="predicted"/>
<dbReference type="PROSITE" id="PS00307">
    <property type="entry name" value="LECTIN_LEGUME_BETA"/>
    <property type="match status" value="1"/>
</dbReference>
<dbReference type="GO" id="GO:0005524">
    <property type="term" value="F:ATP binding"/>
    <property type="evidence" value="ECO:0007669"/>
    <property type="project" value="InterPro"/>
</dbReference>
<gene>
    <name evidence="11" type="ORF">EVEC_LOCUS9589</name>
</gene>
<dbReference type="PANTHER" id="PTHR45629">
    <property type="entry name" value="SNF2/RAD54 FAMILY MEMBER"/>
    <property type="match status" value="1"/>
</dbReference>
<keyword evidence="5" id="KW-0378">Hydrolase</keyword>
<protein>
    <recommendedName>
        <fullName evidence="2">DNA repair and recombination protein RAD54-like</fullName>
    </recommendedName>
    <alternativeName>
        <fullName evidence="8">Protein okra</fullName>
    </alternativeName>
</protein>
<dbReference type="PROSITE" id="PS51192">
    <property type="entry name" value="HELICASE_ATP_BIND_1"/>
    <property type="match status" value="1"/>
</dbReference>
<reference evidence="13" key="1">
    <citation type="submission" date="2017-02" db="UniProtKB">
        <authorList>
            <consortium name="WormBaseParasite"/>
        </authorList>
    </citation>
    <scope>IDENTIFICATION</scope>
</reference>
<dbReference type="InterPro" id="IPR038718">
    <property type="entry name" value="SNF2-like_sf"/>
</dbReference>
<dbReference type="SMART" id="SM00487">
    <property type="entry name" value="DEXDc"/>
    <property type="match status" value="1"/>
</dbReference>
<dbReference type="Pfam" id="PF00271">
    <property type="entry name" value="Helicase_C"/>
    <property type="match status" value="1"/>
</dbReference>
<dbReference type="PANTHER" id="PTHR45629:SF7">
    <property type="entry name" value="DNA EXCISION REPAIR PROTEIN ERCC-6-RELATED"/>
    <property type="match status" value="1"/>
</dbReference>
<dbReference type="Gene3D" id="3.40.50.10810">
    <property type="entry name" value="Tandem AAA-ATPase domain"/>
    <property type="match status" value="1"/>
</dbReference>
<dbReference type="Gene3D" id="3.40.50.300">
    <property type="entry name" value="P-loop containing nucleotide triphosphate hydrolases"/>
    <property type="match status" value="1"/>
</dbReference>
<evidence type="ECO:0000256" key="5">
    <source>
        <dbReference type="ARBA" id="ARBA00022801"/>
    </source>
</evidence>
<keyword evidence="6" id="KW-0131">Cell cycle</keyword>
<dbReference type="InterPro" id="IPR027417">
    <property type="entry name" value="P-loop_NTPase"/>
</dbReference>